<dbReference type="AlphaFoldDB" id="A0A4R2TP62"/>
<dbReference type="EMBL" id="SLYC01000006">
    <property type="protein sequence ID" value="TCQ04616.1"/>
    <property type="molecule type" value="Genomic_DNA"/>
</dbReference>
<organism evidence="1 2">
    <name type="scientific">Serpentinicella alkaliphila</name>
    <dbReference type="NCBI Taxonomy" id="1734049"/>
    <lineage>
        <taxon>Bacteria</taxon>
        <taxon>Bacillati</taxon>
        <taxon>Bacillota</taxon>
        <taxon>Clostridia</taxon>
        <taxon>Peptostreptococcales</taxon>
        <taxon>Natronincolaceae</taxon>
        <taxon>Serpentinicella</taxon>
    </lineage>
</organism>
<proteinExistence type="predicted"/>
<gene>
    <name evidence="1" type="ORF">EDD79_100619</name>
</gene>
<evidence type="ECO:0000313" key="1">
    <source>
        <dbReference type="EMBL" id="TCQ04616.1"/>
    </source>
</evidence>
<dbReference type="Proteomes" id="UP000295504">
    <property type="component" value="Unassembled WGS sequence"/>
</dbReference>
<reference evidence="1 2" key="1">
    <citation type="submission" date="2019-03" db="EMBL/GenBank/DDBJ databases">
        <title>Genomic Encyclopedia of Type Strains, Phase IV (KMG-IV): sequencing the most valuable type-strain genomes for metagenomic binning, comparative biology and taxonomic classification.</title>
        <authorList>
            <person name="Goeker M."/>
        </authorList>
    </citation>
    <scope>NUCLEOTIDE SEQUENCE [LARGE SCALE GENOMIC DNA]</scope>
    <source>
        <strain evidence="1 2">DSM 100013</strain>
    </source>
</reference>
<comment type="caution">
    <text evidence="1">The sequence shown here is derived from an EMBL/GenBank/DDBJ whole genome shotgun (WGS) entry which is preliminary data.</text>
</comment>
<sequence>MGNKIIEGLSAMTSSYEEVTSDILVMDFTVVTACLV</sequence>
<name>A0A4R2TP62_9FIRM</name>
<accession>A0A4R2TP62</accession>
<evidence type="ECO:0000313" key="2">
    <source>
        <dbReference type="Proteomes" id="UP000295504"/>
    </source>
</evidence>
<protein>
    <submittedName>
        <fullName evidence="1">Uncharacterized protein</fullName>
    </submittedName>
</protein>
<keyword evidence="2" id="KW-1185">Reference proteome</keyword>